<proteinExistence type="inferred from homology"/>
<evidence type="ECO:0000256" key="2">
    <source>
        <dbReference type="ARBA" id="ARBA00022980"/>
    </source>
</evidence>
<evidence type="ECO:0000256" key="1">
    <source>
        <dbReference type="ARBA" id="ARBA00008560"/>
    </source>
</evidence>
<dbReference type="RefSeq" id="WP_211463612.1">
    <property type="nucleotide sequence ID" value="NZ_JAGSXH010000003.1"/>
</dbReference>
<keyword evidence="7" id="KW-1185">Reference proteome</keyword>
<reference evidence="6" key="1">
    <citation type="submission" date="2021-04" db="EMBL/GenBank/DDBJ databases">
        <title>Genome based classification of Actinospica acidithermotolerans sp. nov., an actinobacterium isolated from an Indonesian hot spring.</title>
        <authorList>
            <person name="Kusuma A.B."/>
            <person name="Putra K.E."/>
            <person name="Nafisah S."/>
            <person name="Loh J."/>
            <person name="Nouioui I."/>
            <person name="Goodfellow M."/>
        </authorList>
    </citation>
    <scope>NUCLEOTIDE SEQUENCE</scope>
    <source>
        <strain evidence="6">DSM 45618</strain>
    </source>
</reference>
<accession>A0A8J8BCE3</accession>
<dbReference type="GO" id="GO:0003735">
    <property type="term" value="F:structural constituent of ribosome"/>
    <property type="evidence" value="ECO:0007669"/>
    <property type="project" value="InterPro"/>
</dbReference>
<dbReference type="GO" id="GO:0015934">
    <property type="term" value="C:large ribosomal subunit"/>
    <property type="evidence" value="ECO:0007669"/>
    <property type="project" value="InterPro"/>
</dbReference>
<evidence type="ECO:0000256" key="4">
    <source>
        <dbReference type="ARBA" id="ARBA00035178"/>
    </source>
</evidence>
<comment type="caution">
    <text evidence="6">The sequence shown here is derived from an EMBL/GenBank/DDBJ whole genome shotgun (WGS) entry which is preliminary data.</text>
</comment>
<evidence type="ECO:0000313" key="7">
    <source>
        <dbReference type="Proteomes" id="UP000677913"/>
    </source>
</evidence>
<dbReference type="GO" id="GO:0006412">
    <property type="term" value="P:translation"/>
    <property type="evidence" value="ECO:0007669"/>
    <property type="project" value="UniProtKB-UniRule"/>
</dbReference>
<dbReference type="EMBL" id="JAGSXH010000003">
    <property type="protein sequence ID" value="MBS2961689.1"/>
    <property type="molecule type" value="Genomic_DNA"/>
</dbReference>
<dbReference type="SUPFAM" id="SSF57829">
    <property type="entry name" value="Zn-binding ribosomal proteins"/>
    <property type="match status" value="1"/>
</dbReference>
<dbReference type="HAMAP" id="MF_00340">
    <property type="entry name" value="Ribosomal_bL32"/>
    <property type="match status" value="1"/>
</dbReference>
<dbReference type="PANTHER" id="PTHR35534:SF1">
    <property type="entry name" value="LARGE RIBOSOMAL SUBUNIT PROTEIN BL32"/>
    <property type="match status" value="1"/>
</dbReference>
<keyword evidence="2 5" id="KW-0689">Ribosomal protein</keyword>
<dbReference type="NCBIfam" id="TIGR01031">
    <property type="entry name" value="rpmF_bact"/>
    <property type="match status" value="1"/>
</dbReference>
<sequence length="57" mass="6486">MAVPKRKKSRSRTRSRRAQWKAAPLTLVACDRCGETKLPHTLCENCGTYNKRQVIAV</sequence>
<evidence type="ECO:0000313" key="6">
    <source>
        <dbReference type="EMBL" id="MBS2961689.1"/>
    </source>
</evidence>
<dbReference type="Pfam" id="PF01783">
    <property type="entry name" value="Ribosomal_L32p"/>
    <property type="match status" value="1"/>
</dbReference>
<protein>
    <recommendedName>
        <fullName evidence="4 5">Large ribosomal subunit protein bL32</fullName>
    </recommendedName>
</protein>
<evidence type="ECO:0000256" key="3">
    <source>
        <dbReference type="ARBA" id="ARBA00023274"/>
    </source>
</evidence>
<comment type="similarity">
    <text evidence="1 5">Belongs to the bacterial ribosomal protein bL32 family.</text>
</comment>
<dbReference type="InterPro" id="IPR002677">
    <property type="entry name" value="Ribosomal_bL32"/>
</dbReference>
<evidence type="ECO:0000256" key="5">
    <source>
        <dbReference type="HAMAP-Rule" id="MF_00340"/>
    </source>
</evidence>
<dbReference type="Proteomes" id="UP000677913">
    <property type="component" value="Unassembled WGS sequence"/>
</dbReference>
<dbReference type="InterPro" id="IPR044957">
    <property type="entry name" value="Ribosomal_bL32_bact"/>
</dbReference>
<dbReference type="AlphaFoldDB" id="A0A8J8BCE3"/>
<keyword evidence="3 5" id="KW-0687">Ribonucleoprotein</keyword>
<dbReference type="PANTHER" id="PTHR35534">
    <property type="entry name" value="50S RIBOSOMAL PROTEIN L32"/>
    <property type="match status" value="1"/>
</dbReference>
<organism evidence="6 7">
    <name type="scientific">Actinocrinis puniceicyclus</name>
    <dbReference type="NCBI Taxonomy" id="977794"/>
    <lineage>
        <taxon>Bacteria</taxon>
        <taxon>Bacillati</taxon>
        <taxon>Actinomycetota</taxon>
        <taxon>Actinomycetes</taxon>
        <taxon>Catenulisporales</taxon>
        <taxon>Actinospicaceae</taxon>
        <taxon>Actinocrinis</taxon>
    </lineage>
</organism>
<name>A0A8J8BCE3_9ACTN</name>
<gene>
    <name evidence="5 6" type="primary">rpmF</name>
    <name evidence="6" type="ORF">KGA66_01425</name>
</gene>
<dbReference type="InterPro" id="IPR011332">
    <property type="entry name" value="Ribosomal_zn-bd"/>
</dbReference>